<evidence type="ECO:0000313" key="1">
    <source>
        <dbReference type="EMBL" id="MFC5905859.1"/>
    </source>
</evidence>
<dbReference type="Gene3D" id="3.40.50.720">
    <property type="entry name" value="NAD(P)-binding Rossmann-like Domain"/>
    <property type="match status" value="1"/>
</dbReference>
<gene>
    <name evidence="1" type="ORF">ACFP3V_01305</name>
</gene>
<keyword evidence="2" id="KW-1185">Reference proteome</keyword>
<sequence length="55" mass="6055">MVVEPDGRQLTELALLAQKGELRTRVAQRLPMTAAPEAHRRLVQGGLRGKLVLIP</sequence>
<dbReference type="RefSeq" id="WP_380578703.1">
    <property type="nucleotide sequence ID" value="NZ_JBHSQJ010000005.1"/>
</dbReference>
<reference evidence="2" key="1">
    <citation type="journal article" date="2019" name="Int. J. Syst. Evol. Microbiol.">
        <title>The Global Catalogue of Microorganisms (GCM) 10K type strain sequencing project: providing services to taxonomists for standard genome sequencing and annotation.</title>
        <authorList>
            <consortium name="The Broad Institute Genomics Platform"/>
            <consortium name="The Broad Institute Genome Sequencing Center for Infectious Disease"/>
            <person name="Wu L."/>
            <person name="Ma J."/>
        </authorList>
    </citation>
    <scope>NUCLEOTIDE SEQUENCE [LARGE SCALE GENOMIC DNA]</scope>
    <source>
        <strain evidence="2">JCM 4816</strain>
    </source>
</reference>
<dbReference type="EMBL" id="JBHSQJ010000005">
    <property type="protein sequence ID" value="MFC5905859.1"/>
    <property type="molecule type" value="Genomic_DNA"/>
</dbReference>
<proteinExistence type="predicted"/>
<dbReference type="Pfam" id="PF13602">
    <property type="entry name" value="ADH_zinc_N_2"/>
    <property type="match status" value="1"/>
</dbReference>
<protein>
    <submittedName>
        <fullName evidence="1">Zinc-binding dehydrogenase</fullName>
    </submittedName>
</protein>
<name>A0ABW1FUI4_9ACTN</name>
<organism evidence="1 2">
    <name type="scientific">Streptacidiphilus monticola</name>
    <dbReference type="NCBI Taxonomy" id="2161674"/>
    <lineage>
        <taxon>Bacteria</taxon>
        <taxon>Bacillati</taxon>
        <taxon>Actinomycetota</taxon>
        <taxon>Actinomycetes</taxon>
        <taxon>Kitasatosporales</taxon>
        <taxon>Streptomycetaceae</taxon>
        <taxon>Streptacidiphilus</taxon>
    </lineage>
</organism>
<dbReference type="Proteomes" id="UP001596174">
    <property type="component" value="Unassembled WGS sequence"/>
</dbReference>
<accession>A0ABW1FUI4</accession>
<evidence type="ECO:0000313" key="2">
    <source>
        <dbReference type="Proteomes" id="UP001596174"/>
    </source>
</evidence>
<dbReference type="Gene3D" id="3.90.180.10">
    <property type="entry name" value="Medium-chain alcohol dehydrogenases, catalytic domain"/>
    <property type="match status" value="1"/>
</dbReference>
<comment type="caution">
    <text evidence="1">The sequence shown here is derived from an EMBL/GenBank/DDBJ whole genome shotgun (WGS) entry which is preliminary data.</text>
</comment>